<dbReference type="EMBL" id="CP000249">
    <property type="protein sequence ID" value="ABD11194.1"/>
    <property type="molecule type" value="Genomic_DNA"/>
</dbReference>
<feature type="region of interest" description="Disordered" evidence="1">
    <location>
        <begin position="128"/>
        <end position="173"/>
    </location>
</feature>
<organism evidence="2 3">
    <name type="scientific">Frankia casuarinae (strain DSM 45818 / CECT 9043 / HFP020203 / CcI3)</name>
    <dbReference type="NCBI Taxonomy" id="106370"/>
    <lineage>
        <taxon>Bacteria</taxon>
        <taxon>Bacillati</taxon>
        <taxon>Actinomycetota</taxon>
        <taxon>Actinomycetes</taxon>
        <taxon>Frankiales</taxon>
        <taxon>Frankiaceae</taxon>
        <taxon>Frankia</taxon>
    </lineage>
</organism>
<evidence type="ECO:0000256" key="1">
    <source>
        <dbReference type="SAM" id="MobiDB-lite"/>
    </source>
</evidence>
<accession>Q2JBZ8</accession>
<name>Q2JBZ8_FRACC</name>
<reference evidence="2 3" key="1">
    <citation type="journal article" date="2007" name="Genome Res.">
        <title>Genome characteristics of facultatively symbiotic Frankia sp. strains reflect host range and host plant biogeography.</title>
        <authorList>
            <person name="Normand P."/>
            <person name="Lapierre P."/>
            <person name="Tisa L.S."/>
            <person name="Gogarten J.P."/>
            <person name="Alloisio N."/>
            <person name="Bagnarol E."/>
            <person name="Bassi C.A."/>
            <person name="Berry A.M."/>
            <person name="Bickhart D.M."/>
            <person name="Choisne N."/>
            <person name="Couloux A."/>
            <person name="Cournoyer B."/>
            <person name="Cruveiller S."/>
            <person name="Daubin V."/>
            <person name="Demange N."/>
            <person name="Francino M.P."/>
            <person name="Goltsman E."/>
            <person name="Huang Y."/>
            <person name="Kopp O.R."/>
            <person name="Labarre L."/>
            <person name="Lapidus A."/>
            <person name="Lavire C."/>
            <person name="Marechal J."/>
            <person name="Martinez M."/>
            <person name="Mastronunzio J.E."/>
            <person name="Mullin B.C."/>
            <person name="Niemann J."/>
            <person name="Pujic P."/>
            <person name="Rawnsley T."/>
            <person name="Rouy Z."/>
            <person name="Schenowitz C."/>
            <person name="Sellstedt A."/>
            <person name="Tavares F."/>
            <person name="Tomkins J.P."/>
            <person name="Vallenet D."/>
            <person name="Valverde C."/>
            <person name="Wall L.G."/>
            <person name="Wang Y."/>
            <person name="Medigue C."/>
            <person name="Benson D.R."/>
        </authorList>
    </citation>
    <scope>NUCLEOTIDE SEQUENCE [LARGE SCALE GENOMIC DNA]</scope>
    <source>
        <strain evidence="3">DSM 45818 / CECT 9043 / CcI3</strain>
    </source>
</reference>
<dbReference type="HOGENOM" id="CLU_1041114_0_0_11"/>
<feature type="compositionally biased region" description="Basic and acidic residues" evidence="1">
    <location>
        <begin position="128"/>
        <end position="152"/>
    </location>
</feature>
<dbReference type="STRING" id="106370.Francci3_1818"/>
<proteinExistence type="predicted"/>
<sequence>MRQRCGLSLAFRHPIWPGLVPTASDLASCRLAREPNGVGVGLSARKGPDRMTAGGLAHDTAHGPASGQSLPVGQIDCRLAIVVGATPWRNTAVTPTLVSSAGARERGAVEEVFGSVRLAGRIVHVDDGRLRRGGPHEWRTQREPADGPRVRAESAPSRRRPSGEWRRHPTPTMSAAPVTRVRQFTRRPATDRSSAGPCIPKVTERPCRLCLRAALRCASRTEHAQPAGRVLPEARWGCPSQTNSAAKGECPGHPGHGPLSNPAVRIR</sequence>
<evidence type="ECO:0000313" key="2">
    <source>
        <dbReference type="EMBL" id="ABD11194.1"/>
    </source>
</evidence>
<gene>
    <name evidence="2" type="ordered locus">Francci3_1818</name>
</gene>
<feature type="region of interest" description="Disordered" evidence="1">
    <location>
        <begin position="243"/>
        <end position="267"/>
    </location>
</feature>
<keyword evidence="3" id="KW-1185">Reference proteome</keyword>
<protein>
    <submittedName>
        <fullName evidence="2">Uncharacterized protein</fullName>
    </submittedName>
</protein>
<dbReference type="Proteomes" id="UP000001937">
    <property type="component" value="Chromosome"/>
</dbReference>
<evidence type="ECO:0000313" key="3">
    <source>
        <dbReference type="Proteomes" id="UP000001937"/>
    </source>
</evidence>
<dbReference type="AlphaFoldDB" id="Q2JBZ8"/>
<dbReference type="KEGG" id="fra:Francci3_1818"/>